<evidence type="ECO:0000313" key="2">
    <source>
        <dbReference type="Proteomes" id="UP000009168"/>
    </source>
</evidence>
<dbReference type="InParanoid" id="W7XJT7"/>
<dbReference type="Proteomes" id="UP000009168">
    <property type="component" value="Unassembled WGS sequence"/>
</dbReference>
<sequence>MDIVQKIKKQLHKTRFWVNKFNVIAIFSHENQQQLQQQAKIANRQGNKKKLIKLQKIKPKITVIICYQRYQDVPQVMVVYEQRDLVSILLLSLKQSVQEIFNINFLYFLLVLVSENKSVFNIDVTIMFD</sequence>
<organism evidence="1 2">
    <name type="scientific">Tetrahymena thermophila (strain SB210)</name>
    <dbReference type="NCBI Taxonomy" id="312017"/>
    <lineage>
        <taxon>Eukaryota</taxon>
        <taxon>Sar</taxon>
        <taxon>Alveolata</taxon>
        <taxon>Ciliophora</taxon>
        <taxon>Intramacronucleata</taxon>
        <taxon>Oligohymenophorea</taxon>
        <taxon>Hymenostomatida</taxon>
        <taxon>Tetrahymenina</taxon>
        <taxon>Tetrahymenidae</taxon>
        <taxon>Tetrahymena</taxon>
    </lineage>
</organism>
<reference evidence="2" key="1">
    <citation type="journal article" date="2006" name="PLoS Biol.">
        <title>Macronuclear genome sequence of the ciliate Tetrahymena thermophila, a model eukaryote.</title>
        <authorList>
            <person name="Eisen J.A."/>
            <person name="Coyne R.S."/>
            <person name="Wu M."/>
            <person name="Wu D."/>
            <person name="Thiagarajan M."/>
            <person name="Wortman J.R."/>
            <person name="Badger J.H."/>
            <person name="Ren Q."/>
            <person name="Amedeo P."/>
            <person name="Jones K.M."/>
            <person name="Tallon L.J."/>
            <person name="Delcher A.L."/>
            <person name="Salzberg S.L."/>
            <person name="Silva J.C."/>
            <person name="Haas B.J."/>
            <person name="Majoros W.H."/>
            <person name="Farzad M."/>
            <person name="Carlton J.M."/>
            <person name="Smith R.K. Jr."/>
            <person name="Garg J."/>
            <person name="Pearlman R.E."/>
            <person name="Karrer K.M."/>
            <person name="Sun L."/>
            <person name="Manning G."/>
            <person name="Elde N.C."/>
            <person name="Turkewitz A.P."/>
            <person name="Asai D.J."/>
            <person name="Wilkes D.E."/>
            <person name="Wang Y."/>
            <person name="Cai H."/>
            <person name="Collins K."/>
            <person name="Stewart B.A."/>
            <person name="Lee S.R."/>
            <person name="Wilamowska K."/>
            <person name="Weinberg Z."/>
            <person name="Ruzzo W.L."/>
            <person name="Wloga D."/>
            <person name="Gaertig J."/>
            <person name="Frankel J."/>
            <person name="Tsao C.-C."/>
            <person name="Gorovsky M.A."/>
            <person name="Keeling P.J."/>
            <person name="Waller R.F."/>
            <person name="Patron N.J."/>
            <person name="Cherry J.M."/>
            <person name="Stover N.A."/>
            <person name="Krieger C.J."/>
            <person name="del Toro C."/>
            <person name="Ryder H.F."/>
            <person name="Williamson S.C."/>
            <person name="Barbeau R.A."/>
            <person name="Hamilton E.P."/>
            <person name="Orias E."/>
        </authorList>
    </citation>
    <scope>NUCLEOTIDE SEQUENCE [LARGE SCALE GENOMIC DNA]</scope>
    <source>
        <strain evidence="2">SB210</strain>
    </source>
</reference>
<dbReference type="RefSeq" id="XP_012653140.1">
    <property type="nucleotide sequence ID" value="XM_012797686.1"/>
</dbReference>
<dbReference type="EMBL" id="GG662699">
    <property type="protein sequence ID" value="EWS74319.1"/>
    <property type="molecule type" value="Genomic_DNA"/>
</dbReference>
<accession>W7XJT7</accession>
<proteinExistence type="predicted"/>
<evidence type="ECO:0000313" key="1">
    <source>
        <dbReference type="EMBL" id="EWS74319.1"/>
    </source>
</evidence>
<protein>
    <submittedName>
        <fullName evidence="1">Uncharacterized protein</fullName>
    </submittedName>
</protein>
<gene>
    <name evidence="1" type="ORF">TTHERM_000128779</name>
</gene>
<dbReference type="AlphaFoldDB" id="W7XJT7"/>
<name>W7XJT7_TETTS</name>
<keyword evidence="2" id="KW-1185">Reference proteome</keyword>
<dbReference type="KEGG" id="tet:TTHERM_000128779"/>
<dbReference type="GeneID" id="24437411"/>